<gene>
    <name evidence="2" type="ORF">ACFQWB_09405</name>
</gene>
<dbReference type="InterPro" id="IPR052573">
    <property type="entry name" value="DnaJ_C_subfamily_28"/>
</dbReference>
<dbReference type="Proteomes" id="UP001596528">
    <property type="component" value="Unassembled WGS sequence"/>
</dbReference>
<proteinExistence type="predicted"/>
<dbReference type="PANTHER" id="PTHR39158">
    <property type="entry name" value="OS08G0560600 PROTEIN"/>
    <property type="match status" value="1"/>
</dbReference>
<comment type="caution">
    <text evidence="2">The sequence shown here is derived from an EMBL/GenBank/DDBJ whole genome shotgun (WGS) entry which is preliminary data.</text>
</comment>
<dbReference type="Pfam" id="PF09350">
    <property type="entry name" value="DJC28_CD"/>
    <property type="match status" value="1"/>
</dbReference>
<reference evidence="3" key="1">
    <citation type="journal article" date="2019" name="Int. J. Syst. Evol. Microbiol.">
        <title>The Global Catalogue of Microorganisms (GCM) 10K type strain sequencing project: providing services to taxonomists for standard genome sequencing and annotation.</title>
        <authorList>
            <consortium name="The Broad Institute Genomics Platform"/>
            <consortium name="The Broad Institute Genome Sequencing Center for Infectious Disease"/>
            <person name="Wu L."/>
            <person name="Ma J."/>
        </authorList>
    </citation>
    <scope>NUCLEOTIDE SEQUENCE [LARGE SCALE GENOMIC DNA]</scope>
    <source>
        <strain evidence="3">JCM 18657</strain>
    </source>
</reference>
<evidence type="ECO:0000313" key="2">
    <source>
        <dbReference type="EMBL" id="MFC7750143.1"/>
    </source>
</evidence>
<protein>
    <submittedName>
        <fullName evidence="2">DUF1992 domain-containing protein</fullName>
    </submittedName>
</protein>
<name>A0ABW2V3M8_9BACL</name>
<dbReference type="EMBL" id="JBHTGQ010000020">
    <property type="protein sequence ID" value="MFC7750143.1"/>
    <property type="molecule type" value="Genomic_DNA"/>
</dbReference>
<keyword evidence="3" id="KW-1185">Reference proteome</keyword>
<dbReference type="RefSeq" id="WP_138789683.1">
    <property type="nucleotide sequence ID" value="NZ_JBHTGQ010000020.1"/>
</dbReference>
<dbReference type="PANTHER" id="PTHR39158:SF1">
    <property type="entry name" value="DNAJ HOMOLOG SUBFAMILY C MEMBER 28"/>
    <property type="match status" value="1"/>
</dbReference>
<feature type="domain" description="DnaJ homologue subfamily C member 28 conserved" evidence="1">
    <location>
        <begin position="7"/>
        <end position="74"/>
    </location>
</feature>
<dbReference type="InterPro" id="IPR018961">
    <property type="entry name" value="DnaJ_homolog_subfam-C_membr-28"/>
</dbReference>
<organism evidence="2 3">
    <name type="scientific">Paenibacillus thermoaerophilus</name>
    <dbReference type="NCBI Taxonomy" id="1215385"/>
    <lineage>
        <taxon>Bacteria</taxon>
        <taxon>Bacillati</taxon>
        <taxon>Bacillota</taxon>
        <taxon>Bacilli</taxon>
        <taxon>Bacillales</taxon>
        <taxon>Paenibacillaceae</taxon>
        <taxon>Paenibacillus</taxon>
    </lineage>
</organism>
<accession>A0ABW2V3M8</accession>
<evidence type="ECO:0000313" key="3">
    <source>
        <dbReference type="Proteomes" id="UP001596528"/>
    </source>
</evidence>
<evidence type="ECO:0000259" key="1">
    <source>
        <dbReference type="Pfam" id="PF09350"/>
    </source>
</evidence>
<sequence>MDWKISLAEERIREAQRNGDFDNLPLLGKPLPKDTLEGVPEELRMGMRLLKNAGMLPEELQLLKEIASIEDLLRCCRDEEEAARLRNERSAKQLRFQQLAEARGWDRQTAFAFYREKIERKWTE</sequence>